<feature type="compositionally biased region" description="Basic residues" evidence="1">
    <location>
        <begin position="151"/>
        <end position="172"/>
    </location>
</feature>
<evidence type="ECO:0000313" key="3">
    <source>
        <dbReference type="Proteomes" id="UP001363151"/>
    </source>
</evidence>
<evidence type="ECO:0000256" key="1">
    <source>
        <dbReference type="SAM" id="MobiDB-lite"/>
    </source>
</evidence>
<evidence type="ECO:0000313" key="2">
    <source>
        <dbReference type="EMBL" id="KAK7250372.1"/>
    </source>
</evidence>
<protein>
    <submittedName>
        <fullName evidence="2">Uncharacterized protein</fullName>
    </submittedName>
</protein>
<gene>
    <name evidence="2" type="ORF">SO694_00007527</name>
</gene>
<dbReference type="EMBL" id="JBBJCI010000037">
    <property type="protein sequence ID" value="KAK7250372.1"/>
    <property type="molecule type" value="Genomic_DNA"/>
</dbReference>
<accession>A0ABR1GBH8</accession>
<feature type="region of interest" description="Disordered" evidence="1">
    <location>
        <begin position="129"/>
        <end position="234"/>
    </location>
</feature>
<proteinExistence type="predicted"/>
<keyword evidence="3" id="KW-1185">Reference proteome</keyword>
<feature type="compositionally biased region" description="Basic residues" evidence="1">
    <location>
        <begin position="212"/>
        <end position="233"/>
    </location>
</feature>
<comment type="caution">
    <text evidence="2">The sequence shown here is derived from an EMBL/GenBank/DDBJ whole genome shotgun (WGS) entry which is preliminary data.</text>
</comment>
<dbReference type="Proteomes" id="UP001363151">
    <property type="component" value="Unassembled WGS sequence"/>
</dbReference>
<feature type="region of interest" description="Disordered" evidence="1">
    <location>
        <begin position="319"/>
        <end position="343"/>
    </location>
</feature>
<reference evidence="2 3" key="1">
    <citation type="submission" date="2024-03" db="EMBL/GenBank/DDBJ databases">
        <title>Aureococcus anophagefferens CCMP1851 and Kratosvirus quantuckense: Draft genome of a second virus-susceptible host strain in the model system.</title>
        <authorList>
            <person name="Chase E."/>
            <person name="Truchon A.R."/>
            <person name="Schepens W."/>
            <person name="Wilhelm S.W."/>
        </authorList>
    </citation>
    <scope>NUCLEOTIDE SEQUENCE [LARGE SCALE GENOMIC DNA]</scope>
    <source>
        <strain evidence="2 3">CCMP1851</strain>
    </source>
</reference>
<name>A0ABR1GBH8_AURAN</name>
<organism evidence="2 3">
    <name type="scientific">Aureococcus anophagefferens</name>
    <name type="common">Harmful bloom alga</name>
    <dbReference type="NCBI Taxonomy" id="44056"/>
    <lineage>
        <taxon>Eukaryota</taxon>
        <taxon>Sar</taxon>
        <taxon>Stramenopiles</taxon>
        <taxon>Ochrophyta</taxon>
        <taxon>Pelagophyceae</taxon>
        <taxon>Pelagomonadales</taxon>
        <taxon>Pelagomonadaceae</taxon>
        <taxon>Aureococcus</taxon>
    </lineage>
</organism>
<sequence>MCDAATKKTREIDRKRWLKLHAYIANASTGRSLSLNDLKDADEFFECLAGGDDTVDADELESAAARRARRDEFITLLFDAEMSQRFFDAARSGDKRSTMLTVPLWSLTYQRKKKLQGCYEDFYGAGDQAAASPKRETVEGVVAIESPGGRRTSRRAGRPRGARGRRAGRRGGRSSAEVGTLEHHQRIRGTNTLKEGPKAGGDDDDDDSARSAGRRPSRAAGIRRARASRARGRVRVDADTQDAYRDDNDVFVDTYSTARVRKGHRARGVVDLGTQKEGPKRGPKKAAKTREQIAGRRGGGLFAGKAVGVVVGSAGGGKLAGTGQMVGPGAFRRAGGVRGGLSS</sequence>
<feature type="region of interest" description="Disordered" evidence="1">
    <location>
        <begin position="273"/>
        <end position="296"/>
    </location>
</feature>